<dbReference type="Pfam" id="PF07486">
    <property type="entry name" value="Hydrolase_2"/>
    <property type="match status" value="1"/>
</dbReference>
<organism evidence="4 5">
    <name type="scientific">Natranaerovirga hydrolytica</name>
    <dbReference type="NCBI Taxonomy" id="680378"/>
    <lineage>
        <taxon>Bacteria</taxon>
        <taxon>Bacillati</taxon>
        <taxon>Bacillota</taxon>
        <taxon>Clostridia</taxon>
        <taxon>Lachnospirales</taxon>
        <taxon>Natranaerovirgaceae</taxon>
        <taxon>Natranaerovirga</taxon>
    </lineage>
</organism>
<accession>A0A4R1N420</accession>
<sequence>MKKAIQAVSLLCLLLVSTMTVNAANIESTHTSLASIDVNITINEIDLDLQEQTKIVDQQVYIPIRTLAEIFEAEEILWNRVTNEAIILVNGYVVIADSNANTVTVNNEAQDYDLDIILKEGNTYVPLRFFSDLFGAKEIHWDHEKNAVVINDPNITVQDRFILTEPVEEIEEKNYTDEDVEWLSKIVQAEAGYEPYQGKLAVANVVINRKNSSIFPNTIKEVIFDTRYGVQFTPTVNGTINNTPNEESVQAAIEALEGHNNIGEALYFTPSMNSWPGRNRTFYKQIHGHYFFL</sequence>
<evidence type="ECO:0000256" key="1">
    <source>
        <dbReference type="SAM" id="SignalP"/>
    </source>
</evidence>
<dbReference type="InterPro" id="IPR036582">
    <property type="entry name" value="Mao_N_sf"/>
</dbReference>
<dbReference type="AlphaFoldDB" id="A0A4R1N420"/>
<feature type="domain" description="Cell wall hydrolase SleB" evidence="2">
    <location>
        <begin position="194"/>
        <end position="292"/>
    </location>
</feature>
<reference evidence="4 5" key="1">
    <citation type="submission" date="2019-03" db="EMBL/GenBank/DDBJ databases">
        <title>Genomic Encyclopedia of Type Strains, Phase IV (KMG-IV): sequencing the most valuable type-strain genomes for metagenomic binning, comparative biology and taxonomic classification.</title>
        <authorList>
            <person name="Goeker M."/>
        </authorList>
    </citation>
    <scope>NUCLEOTIDE SEQUENCE [LARGE SCALE GENOMIC DNA]</scope>
    <source>
        <strain evidence="4 5">DSM 24176</strain>
    </source>
</reference>
<gene>
    <name evidence="4" type="ORF">EDC19_1264</name>
</gene>
<evidence type="ECO:0000313" key="5">
    <source>
        <dbReference type="Proteomes" id="UP000294545"/>
    </source>
</evidence>
<proteinExistence type="predicted"/>
<comment type="caution">
    <text evidence="4">The sequence shown here is derived from an EMBL/GenBank/DDBJ whole genome shotgun (WGS) entry which is preliminary data.</text>
</comment>
<dbReference type="RefSeq" id="WP_132281968.1">
    <property type="nucleotide sequence ID" value="NZ_SMGQ01000011.1"/>
</dbReference>
<evidence type="ECO:0000313" key="4">
    <source>
        <dbReference type="EMBL" id="TCK98824.1"/>
    </source>
</evidence>
<dbReference type="Proteomes" id="UP000294545">
    <property type="component" value="Unassembled WGS sequence"/>
</dbReference>
<dbReference type="GO" id="GO:0016787">
    <property type="term" value="F:hydrolase activity"/>
    <property type="evidence" value="ECO:0007669"/>
    <property type="project" value="InterPro"/>
</dbReference>
<feature type="signal peptide" evidence="1">
    <location>
        <begin position="1"/>
        <end position="23"/>
    </location>
</feature>
<dbReference type="InterPro" id="IPR042047">
    <property type="entry name" value="SleB_dom1"/>
</dbReference>
<dbReference type="Gene3D" id="3.30.457.10">
    <property type="entry name" value="Copper amine oxidase-like, N-terminal domain"/>
    <property type="match status" value="1"/>
</dbReference>
<dbReference type="Pfam" id="PF07833">
    <property type="entry name" value="Cu_amine_oxidN1"/>
    <property type="match status" value="1"/>
</dbReference>
<dbReference type="EMBL" id="SMGQ01000011">
    <property type="protein sequence ID" value="TCK98824.1"/>
    <property type="molecule type" value="Genomic_DNA"/>
</dbReference>
<keyword evidence="5" id="KW-1185">Reference proteome</keyword>
<evidence type="ECO:0000259" key="2">
    <source>
        <dbReference type="Pfam" id="PF07486"/>
    </source>
</evidence>
<dbReference type="InterPro" id="IPR012854">
    <property type="entry name" value="Cu_amine_oxidase-like_N"/>
</dbReference>
<protein>
    <submittedName>
        <fullName evidence="4">N-acetylmuramoyl-L-alanine amidase</fullName>
    </submittedName>
</protein>
<dbReference type="OrthoDB" id="9785345at2"/>
<feature type="chain" id="PRO_5020888802" evidence="1">
    <location>
        <begin position="24"/>
        <end position="293"/>
    </location>
</feature>
<feature type="domain" description="Copper amine oxidase-like N-terminal" evidence="3">
    <location>
        <begin position="42"/>
        <end position="150"/>
    </location>
</feature>
<keyword evidence="1" id="KW-0732">Signal</keyword>
<dbReference type="InterPro" id="IPR011105">
    <property type="entry name" value="Cell_wall_hydrolase_SleB"/>
</dbReference>
<name>A0A4R1N420_9FIRM</name>
<dbReference type="Gene3D" id="1.10.10.2520">
    <property type="entry name" value="Cell wall hydrolase SleB, domain 1"/>
    <property type="match status" value="1"/>
</dbReference>
<dbReference type="SUPFAM" id="SSF55383">
    <property type="entry name" value="Copper amine oxidase, domain N"/>
    <property type="match status" value="1"/>
</dbReference>
<evidence type="ECO:0000259" key="3">
    <source>
        <dbReference type="Pfam" id="PF07833"/>
    </source>
</evidence>